<keyword evidence="4" id="KW-0808">Transferase</keyword>
<accession>A0A5J4PBE9</accession>
<keyword evidence="2" id="KW-0812">Transmembrane</keyword>
<gene>
    <name evidence="4" type="ORF">EZS27_042334</name>
</gene>
<feature type="domain" description="Two component regulator three Y" evidence="3">
    <location>
        <begin position="75"/>
        <end position="138"/>
    </location>
</feature>
<organism evidence="4">
    <name type="scientific">termite gut metagenome</name>
    <dbReference type="NCBI Taxonomy" id="433724"/>
    <lineage>
        <taxon>unclassified sequences</taxon>
        <taxon>metagenomes</taxon>
        <taxon>organismal metagenomes</taxon>
    </lineage>
</organism>
<proteinExistence type="predicted"/>
<keyword evidence="1" id="KW-0597">Phosphoprotein</keyword>
<dbReference type="Gene3D" id="2.60.40.10">
    <property type="entry name" value="Immunoglobulins"/>
    <property type="match status" value="1"/>
</dbReference>
<feature type="non-terminal residue" evidence="4">
    <location>
        <position position="1"/>
    </location>
</feature>
<evidence type="ECO:0000313" key="4">
    <source>
        <dbReference type="EMBL" id="KAA6306011.1"/>
    </source>
</evidence>
<dbReference type="InterPro" id="IPR011123">
    <property type="entry name" value="Y_Y_Y"/>
</dbReference>
<name>A0A5J4PBE9_9ZZZZ</name>
<dbReference type="InterPro" id="IPR013783">
    <property type="entry name" value="Ig-like_fold"/>
</dbReference>
<keyword evidence="2" id="KW-0472">Membrane</keyword>
<reference evidence="4" key="1">
    <citation type="submission" date="2019-03" db="EMBL/GenBank/DDBJ databases">
        <title>Single cell metagenomics reveals metabolic interactions within the superorganism composed of flagellate Streblomastix strix and complex community of Bacteroidetes bacteria on its surface.</title>
        <authorList>
            <person name="Treitli S.C."/>
            <person name="Kolisko M."/>
            <person name="Husnik F."/>
            <person name="Keeling P."/>
            <person name="Hampl V."/>
        </authorList>
    </citation>
    <scope>NUCLEOTIDE SEQUENCE</scope>
    <source>
        <strain evidence="4">STM</strain>
    </source>
</reference>
<protein>
    <submittedName>
        <fullName evidence="4">Sensor histidine kinase TodS</fullName>
        <ecNumber evidence="4">2.7.13.3</ecNumber>
    </submittedName>
</protein>
<dbReference type="GO" id="GO:0000155">
    <property type="term" value="F:phosphorelay sensor kinase activity"/>
    <property type="evidence" value="ECO:0007669"/>
    <property type="project" value="InterPro"/>
</dbReference>
<dbReference type="CDD" id="cd00082">
    <property type="entry name" value="HisKA"/>
    <property type="match status" value="1"/>
</dbReference>
<dbReference type="Gene3D" id="1.10.287.130">
    <property type="match status" value="1"/>
</dbReference>
<dbReference type="InterPro" id="IPR036097">
    <property type="entry name" value="HisK_dim/P_sf"/>
</dbReference>
<feature type="non-terminal residue" evidence="4">
    <location>
        <position position="210"/>
    </location>
</feature>
<evidence type="ECO:0000259" key="3">
    <source>
        <dbReference type="Pfam" id="PF07495"/>
    </source>
</evidence>
<dbReference type="EC" id="2.7.13.3" evidence="4"/>
<dbReference type="PANTHER" id="PTHR43547:SF2">
    <property type="entry name" value="HYBRID SIGNAL TRANSDUCTION HISTIDINE KINASE C"/>
    <property type="match status" value="1"/>
</dbReference>
<dbReference type="PANTHER" id="PTHR43547">
    <property type="entry name" value="TWO-COMPONENT HISTIDINE KINASE"/>
    <property type="match status" value="1"/>
</dbReference>
<dbReference type="InterPro" id="IPR003661">
    <property type="entry name" value="HisK_dim/P_dom"/>
</dbReference>
<feature type="transmembrane region" description="Helical" evidence="2">
    <location>
        <begin position="146"/>
        <end position="168"/>
    </location>
</feature>
<dbReference type="EMBL" id="SNRY01010239">
    <property type="protein sequence ID" value="KAA6306011.1"/>
    <property type="molecule type" value="Genomic_DNA"/>
</dbReference>
<dbReference type="AlphaFoldDB" id="A0A5J4PBE9"/>
<dbReference type="FunFam" id="2.60.40.10:FF:000791">
    <property type="entry name" value="Two-component system sensor histidine kinase/response regulator"/>
    <property type="match status" value="1"/>
</dbReference>
<comment type="caution">
    <text evidence="4">The sequence shown here is derived from an EMBL/GenBank/DDBJ whole genome shotgun (WGS) entry which is preliminary data.</text>
</comment>
<dbReference type="SUPFAM" id="SSF47384">
    <property type="entry name" value="Homodimeric domain of signal transducing histidine kinase"/>
    <property type="match status" value="1"/>
</dbReference>
<evidence type="ECO:0000256" key="2">
    <source>
        <dbReference type="SAM" id="Phobius"/>
    </source>
</evidence>
<evidence type="ECO:0000256" key="1">
    <source>
        <dbReference type="ARBA" id="ARBA00022553"/>
    </source>
</evidence>
<keyword evidence="2" id="KW-1133">Transmembrane helix</keyword>
<sequence>GELFFGGINGFNIIVPELVKNNEYVPPIVITNLKIFNENAEVGEGKLLTKHIAFTDEVRLKYDQNMLSFSFTALNYVMAEKNRYRYRLEGLEERWVDAGYTTTATYANLAPGNYVFHVLGSNNDGVWNEEGASLRVVIVPPFWQRWWFIGLISLGLLFIGGILVRFYVFRQTIKNKLLLEKTQARKLHEVDMMKLQFFTNVSHEIRTPLT</sequence>
<dbReference type="Pfam" id="PF07495">
    <property type="entry name" value="Y_Y_Y"/>
    <property type="match status" value="1"/>
</dbReference>
<keyword evidence="4" id="KW-0418">Kinase</keyword>